<name>A0A075MPF6_9ARCH</name>
<evidence type="ECO:0000313" key="3">
    <source>
        <dbReference type="EMBL" id="AIF83098.1"/>
    </source>
</evidence>
<protein>
    <submittedName>
        <fullName evidence="3">Uncharacterized protein</fullName>
    </submittedName>
</protein>
<gene>
    <name evidence="3" type="ORF">NTE_01024</name>
</gene>
<dbReference type="KEGG" id="nev:NTE_01024"/>
<dbReference type="AlphaFoldDB" id="A0A075MPF6"/>
<dbReference type="eggNOG" id="arCOG03788">
    <property type="taxonomic scope" value="Archaea"/>
</dbReference>
<sequence>MNTKAIYAAGGGIAVAAVIVFFVLGANNNSQLPGISNSNNNNQGANSTGGASGSSSNAPNIMPPVINVKDIAVKKAGDSHANVQVTFTVKNPNNTTMILETIHYNVNVDGLRMTIGDVGQSAQGFLDSQSNLFPIVSGSTLTAKDTQTVERNSAIAGAWDKMVAGNTTFTVDGTYSYRLTAANLQTTAEDRDFSLTFP</sequence>
<evidence type="ECO:0000256" key="1">
    <source>
        <dbReference type="SAM" id="MobiDB-lite"/>
    </source>
</evidence>
<dbReference type="OrthoDB" id="11725at2157"/>
<keyword evidence="4" id="KW-1185">Reference proteome</keyword>
<organism evidence="3 4">
    <name type="scientific">Candidatus Nitrososphaera evergladensis SR1</name>
    <dbReference type="NCBI Taxonomy" id="1459636"/>
    <lineage>
        <taxon>Archaea</taxon>
        <taxon>Nitrososphaerota</taxon>
        <taxon>Nitrososphaeria</taxon>
        <taxon>Nitrososphaerales</taxon>
        <taxon>Nitrososphaeraceae</taxon>
        <taxon>Nitrososphaera</taxon>
    </lineage>
</organism>
<feature type="compositionally biased region" description="Low complexity" evidence="1">
    <location>
        <begin position="36"/>
        <end position="58"/>
    </location>
</feature>
<accession>A0A075MPF6</accession>
<evidence type="ECO:0000256" key="2">
    <source>
        <dbReference type="SAM" id="Phobius"/>
    </source>
</evidence>
<dbReference type="Proteomes" id="UP000028194">
    <property type="component" value="Chromosome"/>
</dbReference>
<evidence type="ECO:0000313" key="4">
    <source>
        <dbReference type="Proteomes" id="UP000028194"/>
    </source>
</evidence>
<dbReference type="RefSeq" id="WP_148699928.1">
    <property type="nucleotide sequence ID" value="NZ_CP007174.1"/>
</dbReference>
<dbReference type="SUPFAM" id="SSF117070">
    <property type="entry name" value="LEA14-like"/>
    <property type="match status" value="1"/>
</dbReference>
<dbReference type="STRING" id="1459636.NTE_01024"/>
<dbReference type="Gene3D" id="2.60.40.1820">
    <property type="match status" value="1"/>
</dbReference>
<keyword evidence="2" id="KW-1133">Transmembrane helix</keyword>
<dbReference type="HOGENOM" id="CLU_1478961_0_0_2"/>
<keyword evidence="2" id="KW-0812">Transmembrane</keyword>
<dbReference type="GeneID" id="41596847"/>
<proteinExistence type="predicted"/>
<feature type="transmembrane region" description="Helical" evidence="2">
    <location>
        <begin position="6"/>
        <end position="26"/>
    </location>
</feature>
<dbReference type="EMBL" id="CP007174">
    <property type="protein sequence ID" value="AIF83098.1"/>
    <property type="molecule type" value="Genomic_DNA"/>
</dbReference>
<reference evidence="3 4" key="1">
    <citation type="journal article" date="2014" name="PLoS ONE">
        <title>Genome Sequence of Candidatus Nitrososphaera evergladensis from Group I.1b Enriched from Everglades Soil Reveals Novel Genomic Features of the Ammonia-Oxidizing Archaea.</title>
        <authorList>
            <person name="Zhalnina K.V."/>
            <person name="Dias R."/>
            <person name="Leonard M.T."/>
            <person name="Dorr de Quadros P."/>
            <person name="Camargo F.A."/>
            <person name="Drew J.C."/>
            <person name="Farmerie W.G."/>
            <person name="Daroub S.H."/>
            <person name="Triplett E.W."/>
        </authorList>
    </citation>
    <scope>NUCLEOTIDE SEQUENCE [LARGE SCALE GENOMIC DNA]</scope>
    <source>
        <strain evidence="3 4">SR1</strain>
    </source>
</reference>
<feature type="region of interest" description="Disordered" evidence="1">
    <location>
        <begin position="35"/>
        <end position="59"/>
    </location>
</feature>
<keyword evidence="2" id="KW-0472">Membrane</keyword>